<dbReference type="SUPFAM" id="SSF54373">
    <property type="entry name" value="FAD-linked reductases, C-terminal domain"/>
    <property type="match status" value="1"/>
</dbReference>
<gene>
    <name evidence="9" type="ORF">BP01DRAFT_411070</name>
</gene>
<dbReference type="Gene3D" id="3.30.560.10">
    <property type="entry name" value="Glucose Oxidase, domain 3"/>
    <property type="match status" value="1"/>
</dbReference>
<dbReference type="PIRSF" id="PIRSF000137">
    <property type="entry name" value="Alcohol_oxidase"/>
    <property type="match status" value="1"/>
</dbReference>
<dbReference type="SUPFAM" id="SSF51905">
    <property type="entry name" value="FAD/NAD(P)-binding domain"/>
    <property type="match status" value="1"/>
</dbReference>
<evidence type="ECO:0000259" key="7">
    <source>
        <dbReference type="PROSITE" id="PS00623"/>
    </source>
</evidence>
<name>A0A318ZRR4_9EURO</name>
<dbReference type="PANTHER" id="PTHR11552">
    <property type="entry name" value="GLUCOSE-METHANOL-CHOLINE GMC OXIDOREDUCTASE"/>
    <property type="match status" value="1"/>
</dbReference>
<keyword evidence="5" id="KW-0285">Flavoprotein</keyword>
<dbReference type="PROSITE" id="PS00624">
    <property type="entry name" value="GMC_OXRED_2"/>
    <property type="match status" value="1"/>
</dbReference>
<protein>
    <submittedName>
        <fullName evidence="9">Putative GMC oxidoreductase</fullName>
    </submittedName>
</protein>
<evidence type="ECO:0000256" key="6">
    <source>
        <dbReference type="SAM" id="SignalP"/>
    </source>
</evidence>
<feature type="active site" description="Proton acceptor" evidence="3">
    <location>
        <position position="584"/>
    </location>
</feature>
<sequence length="614" mass="66361">MLLSVAAFAPLLLSLANPVAADCGEDGVYDYVVVGGGTAGNVMGARLSQAGHSVLIVEAGGIYELENANLTIPSMFGALTGGSPDTIDPRVDWGVITTPQAGANNRELHYARGKCLGGSSAMNAMIYQRGTKSTYHAWAEAAQDPSYEWDEILPFFKRTFHFTPPSTVKGLQNTSIHWNASAFASESPVEGSIQISYSNERTSFATWAKLGLEASGIDETNDFVSGSLMGTQWSASEISPIDERRSSSDFLLGVSDERSLTVCTRSLARRILFDEQRNAQGVEVETDGKLWTASAAKEVIVSAGAFNSPQLLMVSGIGPRGHLADLDIPLLVDLPGVGQNMWDHIFFGPSYPVAVDTLTKLFIDPPYLTAQSLRYQSSHDGPLAYAPNLLGWENLPSAYQDNFSAATQEELSRFPADWPQVEYIAFDAHVGNYSNPAEDQPRDGRQFASIIGALVAPTSRGNVTLVSNSTADLPVVNPNWLTTQTDIEVALALFKRTRDIWASDPLQNITTGPEYYPGTNVTTDEQILDVIRSSLITVWHASCTCKMGAREDAMAVVDSEARVHGVQRLRVVDASAFPILPPGHPTSTVYMLAEKIGNTIIGDKKYNSWGLDAV</sequence>
<keyword evidence="2" id="KW-0325">Glycoprotein</keyword>
<comment type="similarity">
    <text evidence="1 5">Belongs to the GMC oxidoreductase family.</text>
</comment>
<dbReference type="InterPro" id="IPR012132">
    <property type="entry name" value="GMC_OxRdtase"/>
</dbReference>
<dbReference type="GO" id="GO:0044550">
    <property type="term" value="P:secondary metabolite biosynthetic process"/>
    <property type="evidence" value="ECO:0007669"/>
    <property type="project" value="TreeGrafter"/>
</dbReference>
<feature type="active site" description="Proton donor" evidence="3">
    <location>
        <position position="540"/>
    </location>
</feature>
<dbReference type="GeneID" id="37080126"/>
<evidence type="ECO:0000256" key="2">
    <source>
        <dbReference type="ARBA" id="ARBA00023180"/>
    </source>
</evidence>
<feature type="domain" description="Glucose-methanol-choline oxidoreductase N-terminal" evidence="8">
    <location>
        <begin position="304"/>
        <end position="318"/>
    </location>
</feature>
<evidence type="ECO:0000259" key="8">
    <source>
        <dbReference type="PROSITE" id="PS00624"/>
    </source>
</evidence>
<evidence type="ECO:0000256" key="3">
    <source>
        <dbReference type="PIRSR" id="PIRSR000137-1"/>
    </source>
</evidence>
<dbReference type="PROSITE" id="PS00623">
    <property type="entry name" value="GMC_OXRED_1"/>
    <property type="match status" value="1"/>
</dbReference>
<organism evidence="9 10">
    <name type="scientific">Aspergillus saccharolyticus JOP 1030-1</name>
    <dbReference type="NCBI Taxonomy" id="1450539"/>
    <lineage>
        <taxon>Eukaryota</taxon>
        <taxon>Fungi</taxon>
        <taxon>Dikarya</taxon>
        <taxon>Ascomycota</taxon>
        <taxon>Pezizomycotina</taxon>
        <taxon>Eurotiomycetes</taxon>
        <taxon>Eurotiomycetidae</taxon>
        <taxon>Eurotiales</taxon>
        <taxon>Aspergillaceae</taxon>
        <taxon>Aspergillus</taxon>
        <taxon>Aspergillus subgen. Circumdati</taxon>
    </lineage>
</organism>
<dbReference type="GO" id="GO:0016614">
    <property type="term" value="F:oxidoreductase activity, acting on CH-OH group of donors"/>
    <property type="evidence" value="ECO:0007669"/>
    <property type="project" value="InterPro"/>
</dbReference>
<dbReference type="Pfam" id="PF00732">
    <property type="entry name" value="GMC_oxred_N"/>
    <property type="match status" value="1"/>
</dbReference>
<feature type="signal peptide" evidence="6">
    <location>
        <begin position="1"/>
        <end position="21"/>
    </location>
</feature>
<reference evidence="9 10" key="1">
    <citation type="submission" date="2016-12" db="EMBL/GenBank/DDBJ databases">
        <title>The genomes of Aspergillus section Nigri reveals drivers in fungal speciation.</title>
        <authorList>
            <consortium name="DOE Joint Genome Institute"/>
            <person name="Vesth T.C."/>
            <person name="Nybo J."/>
            <person name="Theobald S."/>
            <person name="Brandl J."/>
            <person name="Frisvad J.C."/>
            <person name="Nielsen K.F."/>
            <person name="Lyhne E.K."/>
            <person name="Kogle M.E."/>
            <person name="Kuo A."/>
            <person name="Riley R."/>
            <person name="Clum A."/>
            <person name="Nolan M."/>
            <person name="Lipzen A."/>
            <person name="Salamov A."/>
            <person name="Henrissat B."/>
            <person name="Wiebenga A."/>
            <person name="De Vries R.P."/>
            <person name="Grigoriev I.V."/>
            <person name="Mortensen U.H."/>
            <person name="Andersen M.R."/>
            <person name="Baker S.E."/>
        </authorList>
    </citation>
    <scope>NUCLEOTIDE SEQUENCE [LARGE SCALE GENOMIC DNA]</scope>
    <source>
        <strain evidence="9 10">JOP 1030-1</strain>
    </source>
</reference>
<evidence type="ECO:0000256" key="5">
    <source>
        <dbReference type="RuleBase" id="RU003968"/>
    </source>
</evidence>
<keyword evidence="10" id="KW-1185">Reference proteome</keyword>
<evidence type="ECO:0000256" key="4">
    <source>
        <dbReference type="PIRSR" id="PIRSR000137-2"/>
    </source>
</evidence>
<dbReference type="GO" id="GO:0050660">
    <property type="term" value="F:flavin adenine dinucleotide binding"/>
    <property type="evidence" value="ECO:0007669"/>
    <property type="project" value="InterPro"/>
</dbReference>
<evidence type="ECO:0000313" key="10">
    <source>
        <dbReference type="Proteomes" id="UP000248349"/>
    </source>
</evidence>
<dbReference type="InterPro" id="IPR000172">
    <property type="entry name" value="GMC_OxRdtase_N"/>
</dbReference>
<dbReference type="STRING" id="1450539.A0A318ZRR4"/>
<evidence type="ECO:0000256" key="1">
    <source>
        <dbReference type="ARBA" id="ARBA00010790"/>
    </source>
</evidence>
<dbReference type="Proteomes" id="UP000248349">
    <property type="component" value="Unassembled WGS sequence"/>
</dbReference>
<comment type="cofactor">
    <cofactor evidence="4">
        <name>FAD</name>
        <dbReference type="ChEBI" id="CHEBI:57692"/>
    </cofactor>
</comment>
<dbReference type="InterPro" id="IPR007867">
    <property type="entry name" value="GMC_OxRtase_C"/>
</dbReference>
<keyword evidence="6" id="KW-0732">Signal</keyword>
<accession>A0A318ZRR4</accession>
<feature type="binding site" evidence="4">
    <location>
        <begin position="539"/>
        <end position="540"/>
    </location>
    <ligand>
        <name>FAD</name>
        <dbReference type="ChEBI" id="CHEBI:57692"/>
    </ligand>
</feature>
<dbReference type="EMBL" id="KZ821225">
    <property type="protein sequence ID" value="PYH47053.1"/>
    <property type="molecule type" value="Genomic_DNA"/>
</dbReference>
<dbReference type="AlphaFoldDB" id="A0A318ZRR4"/>
<dbReference type="RefSeq" id="XP_025433035.1">
    <property type="nucleotide sequence ID" value="XM_025578897.1"/>
</dbReference>
<dbReference type="PANTHER" id="PTHR11552:SF138">
    <property type="entry name" value="DEHYDROGENASE PKFF-RELATED"/>
    <property type="match status" value="1"/>
</dbReference>
<dbReference type="Gene3D" id="3.50.50.60">
    <property type="entry name" value="FAD/NAD(P)-binding domain"/>
    <property type="match status" value="1"/>
</dbReference>
<dbReference type="OrthoDB" id="269227at2759"/>
<feature type="chain" id="PRO_5016426951" evidence="6">
    <location>
        <begin position="22"/>
        <end position="614"/>
    </location>
</feature>
<proteinExistence type="inferred from homology"/>
<feature type="domain" description="Glucose-methanol-choline oxidoreductase N-terminal" evidence="7">
    <location>
        <begin position="113"/>
        <end position="136"/>
    </location>
</feature>
<evidence type="ECO:0000313" key="9">
    <source>
        <dbReference type="EMBL" id="PYH47053.1"/>
    </source>
</evidence>
<keyword evidence="4 5" id="KW-0274">FAD</keyword>
<dbReference type="InterPro" id="IPR036188">
    <property type="entry name" value="FAD/NAD-bd_sf"/>
</dbReference>
<dbReference type="Pfam" id="PF05199">
    <property type="entry name" value="GMC_oxred_C"/>
    <property type="match status" value="1"/>
</dbReference>